<dbReference type="PROSITE" id="PS50005">
    <property type="entry name" value="TPR"/>
    <property type="match status" value="1"/>
</dbReference>
<dbReference type="Pfam" id="PF01753">
    <property type="entry name" value="zf-MYND"/>
    <property type="match status" value="2"/>
</dbReference>
<evidence type="ECO:0000256" key="2">
    <source>
        <dbReference type="ARBA" id="ARBA00022679"/>
    </source>
</evidence>
<dbReference type="GO" id="GO:0045814">
    <property type="term" value="P:negative regulation of gene expression, epigenetic"/>
    <property type="evidence" value="ECO:0007669"/>
    <property type="project" value="TreeGrafter"/>
</dbReference>
<reference evidence="12" key="1">
    <citation type="submission" date="2025-08" db="UniProtKB">
        <authorList>
            <consortium name="RefSeq"/>
        </authorList>
    </citation>
    <scope>IDENTIFICATION</scope>
    <source>
        <tissue evidence="12">Whole sample</tissue>
    </source>
</reference>
<dbReference type="Gene3D" id="1.25.40.10">
    <property type="entry name" value="Tetratricopeptide repeat domain"/>
    <property type="match status" value="2"/>
</dbReference>
<proteinExistence type="predicted"/>
<accession>A0A8B8ENT1</accession>
<dbReference type="InterPro" id="IPR019734">
    <property type="entry name" value="TPR_rpt"/>
</dbReference>
<keyword evidence="8" id="KW-0802">TPR repeat</keyword>
<organism evidence="11 12">
    <name type="scientific">Crassostrea virginica</name>
    <name type="common">Eastern oyster</name>
    <dbReference type="NCBI Taxonomy" id="6565"/>
    <lineage>
        <taxon>Eukaryota</taxon>
        <taxon>Metazoa</taxon>
        <taxon>Spiralia</taxon>
        <taxon>Lophotrochozoa</taxon>
        <taxon>Mollusca</taxon>
        <taxon>Bivalvia</taxon>
        <taxon>Autobranchia</taxon>
        <taxon>Pteriomorphia</taxon>
        <taxon>Ostreida</taxon>
        <taxon>Ostreoidea</taxon>
        <taxon>Ostreidae</taxon>
        <taxon>Crassostrea</taxon>
    </lineage>
</organism>
<feature type="domain" description="SET" evidence="9">
    <location>
        <begin position="294"/>
        <end position="646"/>
    </location>
</feature>
<dbReference type="SUPFAM" id="SSF48452">
    <property type="entry name" value="TPR-like"/>
    <property type="match status" value="1"/>
</dbReference>
<evidence type="ECO:0000256" key="7">
    <source>
        <dbReference type="PROSITE-ProRule" id="PRU00134"/>
    </source>
</evidence>
<dbReference type="PROSITE" id="PS50865">
    <property type="entry name" value="ZF_MYND_2"/>
    <property type="match status" value="2"/>
</dbReference>
<dbReference type="Pfam" id="PF00856">
    <property type="entry name" value="SET"/>
    <property type="match status" value="1"/>
</dbReference>
<dbReference type="Proteomes" id="UP000694844">
    <property type="component" value="Chromosome 5"/>
</dbReference>
<evidence type="ECO:0000259" key="9">
    <source>
        <dbReference type="PROSITE" id="PS50280"/>
    </source>
</evidence>
<evidence type="ECO:0000256" key="3">
    <source>
        <dbReference type="ARBA" id="ARBA00022691"/>
    </source>
</evidence>
<gene>
    <name evidence="12" type="primary">LOC111135629</name>
</gene>
<evidence type="ECO:0000256" key="4">
    <source>
        <dbReference type="ARBA" id="ARBA00022723"/>
    </source>
</evidence>
<sequence>MDSVDAQTAFQKLTSGEYEVAESLYSKLLETDAQNQEFLAYRAECNYKLSKFENCLNDVKLLMSQNPTNHVEAFISGGRAATKLEKYEDAYYCYKAGLKIVPKHTEIIKDLRELQKIIIKDVEAKGAACEEKSYNAVEFCAQDPYPGDVDLFKLEVEILEKKFKIKTETFPQKPFDNLVQQRVAQATMAGHNCMQVGKWKEAQKCLTTALLLDPNNYVVRRLRAEASYNLDEVTATFQDLWLIPKVKRTTDTWKLGGKILMKLDLLVLAEFWFRKATQTTPANCKDDEPKILFQKCRVKRLYGPLTTDFPIRVDFIEYGRAIFATEDIPEGEIVFDDSPLVFGKVFDTVHYKTNIESCDHCAQSLLSPQEYFMETFSTMENDLRELVLKYWPNTKPIYCKKCKKVKYCSTDCRSRGWESYHELICPSRSSATARLFKISEHLGKEPDETGTMVEVWDGHFSPLILARIWATIVTTAKSMARESGDIIPTKEQWAIAKSPYRKFIAYGNNSVEKEHKEMKNLFREIFADCGDGVSYDITDSEFNGRYYQAVCNLQVFSSPWTPYHKFLETLGKSEQDEDQTLRLLKFLKEKPPSSNVCGMFPLHACLNHSCLNNVEVSDGFVHDKGGVTVRAKRNIQKGEEIFTTYIDTAMARKLRRAWLYKSFNFWCKCPRCQVEGDDASTCTKCGKKAAEGKKFPGCGKCQKAWYCSVACQKCAWKQGHKVACSTEHSKTSYG</sequence>
<evidence type="ECO:0000313" key="11">
    <source>
        <dbReference type="Proteomes" id="UP000694844"/>
    </source>
</evidence>
<dbReference type="RefSeq" id="XP_022341567.1">
    <property type="nucleotide sequence ID" value="XM_022485859.1"/>
</dbReference>
<keyword evidence="11" id="KW-1185">Reference proteome</keyword>
<evidence type="ECO:0008006" key="13">
    <source>
        <dbReference type="Google" id="ProtNLM"/>
    </source>
</evidence>
<name>A0A8B8ENT1_CRAVI</name>
<keyword evidence="2" id="KW-0808">Transferase</keyword>
<evidence type="ECO:0000256" key="8">
    <source>
        <dbReference type="PROSITE-ProRule" id="PRU00339"/>
    </source>
</evidence>
<dbReference type="OrthoDB" id="438641at2759"/>
<dbReference type="Gene3D" id="2.170.270.10">
    <property type="entry name" value="SET domain"/>
    <property type="match status" value="1"/>
</dbReference>
<dbReference type="GO" id="GO:0042799">
    <property type="term" value="F:histone H4K20 methyltransferase activity"/>
    <property type="evidence" value="ECO:0007669"/>
    <property type="project" value="TreeGrafter"/>
</dbReference>
<feature type="domain" description="MYND-type" evidence="10">
    <location>
        <begin position="682"/>
        <end position="724"/>
    </location>
</feature>
<dbReference type="Gene3D" id="6.10.140.2220">
    <property type="match status" value="2"/>
</dbReference>
<protein>
    <recommendedName>
        <fullName evidence="13">SET and MYND domain-containing protein 5</fullName>
    </recommendedName>
</protein>
<dbReference type="SMART" id="SM00028">
    <property type="entry name" value="TPR"/>
    <property type="match status" value="4"/>
</dbReference>
<keyword evidence="5 7" id="KW-0863">Zinc-finger</keyword>
<dbReference type="InterPro" id="IPR002893">
    <property type="entry name" value="Znf_MYND"/>
</dbReference>
<dbReference type="SUPFAM" id="SSF82199">
    <property type="entry name" value="SET domain"/>
    <property type="match status" value="1"/>
</dbReference>
<evidence type="ECO:0000313" key="12">
    <source>
        <dbReference type="RefSeq" id="XP_022341567.1"/>
    </source>
</evidence>
<dbReference type="GO" id="GO:0032259">
    <property type="term" value="P:methylation"/>
    <property type="evidence" value="ECO:0007669"/>
    <property type="project" value="UniProtKB-KW"/>
</dbReference>
<dbReference type="PROSITE" id="PS01360">
    <property type="entry name" value="ZF_MYND_1"/>
    <property type="match status" value="1"/>
</dbReference>
<dbReference type="PANTHER" id="PTHR46402:SF2">
    <property type="entry name" value="HISTONE-LYSINE N-TRIMETHYLTRANSFERASE SMYD5"/>
    <property type="match status" value="1"/>
</dbReference>
<dbReference type="InterPro" id="IPR046341">
    <property type="entry name" value="SET_dom_sf"/>
</dbReference>
<feature type="domain" description="MYND-type" evidence="10">
    <location>
        <begin position="358"/>
        <end position="425"/>
    </location>
</feature>
<dbReference type="InterPro" id="IPR011990">
    <property type="entry name" value="TPR-like_helical_dom_sf"/>
</dbReference>
<dbReference type="PROSITE" id="PS50280">
    <property type="entry name" value="SET"/>
    <property type="match status" value="1"/>
</dbReference>
<dbReference type="CDD" id="cd20071">
    <property type="entry name" value="SET_SMYD"/>
    <property type="match status" value="1"/>
</dbReference>
<evidence type="ECO:0000256" key="6">
    <source>
        <dbReference type="ARBA" id="ARBA00022833"/>
    </source>
</evidence>
<keyword evidence="6" id="KW-0862">Zinc</keyword>
<keyword evidence="1" id="KW-0489">Methyltransferase</keyword>
<evidence type="ECO:0000256" key="1">
    <source>
        <dbReference type="ARBA" id="ARBA00022603"/>
    </source>
</evidence>
<dbReference type="GO" id="GO:0008270">
    <property type="term" value="F:zinc ion binding"/>
    <property type="evidence" value="ECO:0007669"/>
    <property type="project" value="UniProtKB-KW"/>
</dbReference>
<evidence type="ECO:0000259" key="10">
    <source>
        <dbReference type="PROSITE" id="PS50865"/>
    </source>
</evidence>
<keyword evidence="3" id="KW-0949">S-adenosyl-L-methionine</keyword>
<feature type="repeat" description="TPR" evidence="8">
    <location>
        <begin position="71"/>
        <end position="104"/>
    </location>
</feature>
<dbReference type="AlphaFoldDB" id="A0A8B8ENT1"/>
<dbReference type="GeneID" id="111135629"/>
<dbReference type="KEGG" id="cvn:111135629"/>
<dbReference type="PANTHER" id="PTHR46402">
    <property type="entry name" value="SET AND MYND DOMAIN-CONTAINING PROTEIN 5"/>
    <property type="match status" value="1"/>
</dbReference>
<evidence type="ECO:0000256" key="5">
    <source>
        <dbReference type="ARBA" id="ARBA00022771"/>
    </source>
</evidence>
<dbReference type="InterPro" id="IPR001214">
    <property type="entry name" value="SET_dom"/>
</dbReference>
<dbReference type="SUPFAM" id="SSF144232">
    <property type="entry name" value="HIT/MYND zinc finger-like"/>
    <property type="match status" value="2"/>
</dbReference>
<keyword evidence="4" id="KW-0479">Metal-binding</keyword>